<feature type="region of interest" description="Disordered" evidence="1">
    <location>
        <begin position="101"/>
        <end position="155"/>
    </location>
</feature>
<evidence type="ECO:0000313" key="2">
    <source>
        <dbReference type="EMBL" id="KAL3700004.1"/>
    </source>
</evidence>
<dbReference type="EMBL" id="JBJQOH010000001">
    <property type="protein sequence ID" value="KAL3700004.1"/>
    <property type="molecule type" value="Genomic_DNA"/>
</dbReference>
<sequence length="181" mass="20571">MATSITRLRYPSYRGKESEDPDAFVEEFNQIASANREAQDDDKLRIFSALLKGRGSRWVAALAPAEKATWTCRLGPQGTIAEVIATAEKYETARWSARVRKHKSKKASYSSSEEEETSTIKAVRVSQMGLHPGDLKPQLEGRSKKPRKGTLQKSPIHLRKKGIRLHRLSGNPRRTRVRWMR</sequence>
<keyword evidence="3" id="KW-1185">Reference proteome</keyword>
<comment type="caution">
    <text evidence="2">The sequence shown here is derived from an EMBL/GenBank/DDBJ whole genome shotgun (WGS) entry which is preliminary data.</text>
</comment>
<dbReference type="AlphaFoldDB" id="A0ABD3IBT8"/>
<protein>
    <submittedName>
        <fullName evidence="2">Uncharacterized protein</fullName>
    </submittedName>
</protein>
<evidence type="ECO:0000313" key="3">
    <source>
        <dbReference type="Proteomes" id="UP001633002"/>
    </source>
</evidence>
<dbReference type="Proteomes" id="UP001633002">
    <property type="component" value="Unassembled WGS sequence"/>
</dbReference>
<organism evidence="2 3">
    <name type="scientific">Riccia sorocarpa</name>
    <dbReference type="NCBI Taxonomy" id="122646"/>
    <lineage>
        <taxon>Eukaryota</taxon>
        <taxon>Viridiplantae</taxon>
        <taxon>Streptophyta</taxon>
        <taxon>Embryophyta</taxon>
        <taxon>Marchantiophyta</taxon>
        <taxon>Marchantiopsida</taxon>
        <taxon>Marchantiidae</taxon>
        <taxon>Marchantiales</taxon>
        <taxon>Ricciaceae</taxon>
        <taxon>Riccia</taxon>
    </lineage>
</organism>
<feature type="compositionally biased region" description="Basic and acidic residues" evidence="1">
    <location>
        <begin position="133"/>
        <end position="143"/>
    </location>
</feature>
<proteinExistence type="predicted"/>
<name>A0ABD3IBT8_9MARC</name>
<accession>A0ABD3IBT8</accession>
<feature type="compositionally biased region" description="Basic residues" evidence="1">
    <location>
        <begin position="144"/>
        <end position="155"/>
    </location>
</feature>
<reference evidence="2 3" key="1">
    <citation type="submission" date="2024-09" db="EMBL/GenBank/DDBJ databases">
        <title>Chromosome-scale assembly of Riccia sorocarpa.</title>
        <authorList>
            <person name="Paukszto L."/>
        </authorList>
    </citation>
    <scope>NUCLEOTIDE SEQUENCE [LARGE SCALE GENOMIC DNA]</scope>
    <source>
        <strain evidence="2">LP-2024</strain>
        <tissue evidence="2">Aerial parts of the thallus</tissue>
    </source>
</reference>
<evidence type="ECO:0000256" key="1">
    <source>
        <dbReference type="SAM" id="MobiDB-lite"/>
    </source>
</evidence>
<gene>
    <name evidence="2" type="ORF">R1sor_018026</name>
</gene>